<dbReference type="EMBL" id="AP021879">
    <property type="protein sequence ID" value="BBO92847.1"/>
    <property type="molecule type" value="Genomic_DNA"/>
</dbReference>
<dbReference type="Proteomes" id="UP000422108">
    <property type="component" value="Chromosome"/>
</dbReference>
<evidence type="ECO:0000313" key="2">
    <source>
        <dbReference type="Proteomes" id="UP000422108"/>
    </source>
</evidence>
<dbReference type="RefSeq" id="WP_155313532.1">
    <property type="nucleotide sequence ID" value="NZ_AP021879.1"/>
</dbReference>
<evidence type="ECO:0008006" key="3">
    <source>
        <dbReference type="Google" id="ProtNLM"/>
    </source>
</evidence>
<protein>
    <recommendedName>
        <fullName evidence="3">PEP-CTERM protein-sorting domain-containing protein</fullName>
    </recommendedName>
</protein>
<accession>A0A5K8AJH0</accession>
<gene>
    <name evidence="1" type="ORF">DSCOOX_60270</name>
</gene>
<evidence type="ECO:0000313" key="1">
    <source>
        <dbReference type="EMBL" id="BBO92847.1"/>
    </source>
</evidence>
<organism evidence="1 2">
    <name type="scientific">Desulfosarcina ovata subsp. ovata</name>
    <dbReference type="NCBI Taxonomy" id="2752305"/>
    <lineage>
        <taxon>Bacteria</taxon>
        <taxon>Pseudomonadati</taxon>
        <taxon>Thermodesulfobacteriota</taxon>
        <taxon>Desulfobacteria</taxon>
        <taxon>Desulfobacterales</taxon>
        <taxon>Desulfosarcinaceae</taxon>
        <taxon>Desulfosarcina</taxon>
    </lineage>
</organism>
<sequence length="265" mass="27699">MADPPGKKQLFFLEEKLKKLITILATALVVFAGAGNAMANFTIDTSAGQSTLALSIYTDTVEIGYELGYDVDLTLAQADGTILATGIDVSDTSSTVAIYSAETDYASFANAFAGVTATTKPTGIDALAFVSVVQSIYNSGYENLSGPVTIDSPLSDNSSAAKLLGTTGYYAGLIYDTGFMPTLSGIDTDGYIDIYIYNYAYGSESVVTDTDWEAIITIYGAGNIDGYSAGDVVLNATHNTVPVPAAVWLLSSGLIGLVGIRRKNS</sequence>
<reference evidence="1 2" key="1">
    <citation type="submission" date="2019-11" db="EMBL/GenBank/DDBJ databases">
        <title>Comparative genomics of hydrocarbon-degrading Desulfosarcina strains.</title>
        <authorList>
            <person name="Watanabe M."/>
            <person name="Kojima H."/>
            <person name="Fukui M."/>
        </authorList>
    </citation>
    <scope>NUCLEOTIDE SEQUENCE [LARGE SCALE GENOMIC DNA]</scope>
    <source>
        <strain evidence="2">oXyS1</strain>
    </source>
</reference>
<name>A0A5K8AJH0_9BACT</name>
<dbReference type="InterPro" id="IPR022472">
    <property type="entry name" value="VPLPA-CTERM"/>
</dbReference>
<dbReference type="AlphaFoldDB" id="A0A5K8AJH0"/>
<proteinExistence type="predicted"/>
<dbReference type="NCBIfam" id="TIGR03370">
    <property type="entry name" value="VPLPA-CTERM"/>
    <property type="match status" value="1"/>
</dbReference>
<keyword evidence="2" id="KW-1185">Reference proteome</keyword>